<evidence type="ECO:0000313" key="3">
    <source>
        <dbReference type="Proteomes" id="UP000006174"/>
    </source>
</evidence>
<dbReference type="Proteomes" id="UP000006174">
    <property type="component" value="Unassembled WGS sequence"/>
</dbReference>
<name>I2FMT7_USTHO</name>
<dbReference type="AlphaFoldDB" id="I2FMT7"/>
<dbReference type="EMBL" id="CAGI01000132">
    <property type="protein sequence ID" value="CCF48230.1"/>
    <property type="molecule type" value="Genomic_DNA"/>
</dbReference>
<gene>
    <name evidence="2" type="ORF">UHOR_05918</name>
</gene>
<proteinExistence type="predicted"/>
<dbReference type="OrthoDB" id="10328775at2759"/>
<evidence type="ECO:0000256" key="1">
    <source>
        <dbReference type="SAM" id="MobiDB-lite"/>
    </source>
</evidence>
<keyword evidence="3" id="KW-1185">Reference proteome</keyword>
<sequence>MPSQPNDPHVANDPLPEDSSSDQAETAIAPPGHQTITRRETPSPYDSDSDDNERDEPLLDLNNINKMDITTLRYMLIKLIIRKRAASAIYKKPSRRPNLYEELSSIKDALRETPKLTTKNWYSWNQHFRDILSTWSPALKHLDGITKPGDRKFDRKLDCHLCLILPSSTKSTGPDNVNYLFLRPAKAEPWRLHELYNHLKNYLTKMVYIAE</sequence>
<organism evidence="2 3">
    <name type="scientific">Ustilago hordei</name>
    <name type="common">Barley covered smut fungus</name>
    <dbReference type="NCBI Taxonomy" id="120017"/>
    <lineage>
        <taxon>Eukaryota</taxon>
        <taxon>Fungi</taxon>
        <taxon>Dikarya</taxon>
        <taxon>Basidiomycota</taxon>
        <taxon>Ustilaginomycotina</taxon>
        <taxon>Ustilaginomycetes</taxon>
        <taxon>Ustilaginales</taxon>
        <taxon>Ustilaginaceae</taxon>
        <taxon>Ustilago</taxon>
    </lineage>
</organism>
<protein>
    <submittedName>
        <fullName evidence="2">Uncharacterized protein</fullName>
    </submittedName>
</protein>
<feature type="region of interest" description="Disordered" evidence="1">
    <location>
        <begin position="1"/>
        <end position="57"/>
    </location>
</feature>
<evidence type="ECO:0000313" key="2">
    <source>
        <dbReference type="EMBL" id="CCF48230.1"/>
    </source>
</evidence>
<dbReference type="HOGENOM" id="CLU_101895_0_0_1"/>
<comment type="caution">
    <text evidence="2">The sequence shown here is derived from an EMBL/GenBank/DDBJ whole genome shotgun (WGS) entry which is preliminary data.</text>
</comment>
<accession>I2FMT7</accession>
<reference evidence="2 3" key="1">
    <citation type="journal article" date="2012" name="Plant Cell">
        <title>Genome comparison of barley and maize smut fungi reveals targeted loss of RNA silencing components and species-specific presence of transposable elements.</title>
        <authorList>
            <person name="Laurie J.D."/>
            <person name="Ali S."/>
            <person name="Linning R."/>
            <person name="Mannhaupt G."/>
            <person name="Wong P."/>
            <person name="Gueldener U."/>
            <person name="Muensterkoetter M."/>
            <person name="Moore R."/>
            <person name="Kahmann R."/>
            <person name="Bakkeren G."/>
            <person name="Schirawski J."/>
        </authorList>
    </citation>
    <scope>NUCLEOTIDE SEQUENCE [LARGE SCALE GENOMIC DNA]</scope>
    <source>
        <strain evidence="3">Uh4875-4</strain>
    </source>
</reference>